<dbReference type="InterPro" id="IPR051798">
    <property type="entry name" value="Class-II_PLP-Dep_Aminotrans"/>
</dbReference>
<keyword evidence="8" id="KW-1185">Reference proteome</keyword>
<accession>A0A1H8CPK7</accession>
<evidence type="ECO:0000256" key="5">
    <source>
        <dbReference type="ARBA" id="ARBA00037974"/>
    </source>
</evidence>
<dbReference type="GO" id="GO:0047804">
    <property type="term" value="F:cysteine-S-conjugate beta-lyase activity"/>
    <property type="evidence" value="ECO:0007669"/>
    <property type="project" value="UniProtKB-EC"/>
</dbReference>
<evidence type="ECO:0000256" key="4">
    <source>
        <dbReference type="ARBA" id="ARBA00023239"/>
    </source>
</evidence>
<organism evidence="7 8">
    <name type="scientific">Hydrogenoanaerobacterium saccharovorans</name>
    <dbReference type="NCBI Taxonomy" id="474960"/>
    <lineage>
        <taxon>Bacteria</taxon>
        <taxon>Bacillati</taxon>
        <taxon>Bacillota</taxon>
        <taxon>Clostridia</taxon>
        <taxon>Eubacteriales</taxon>
        <taxon>Oscillospiraceae</taxon>
        <taxon>Hydrogenoanaerobacterium</taxon>
    </lineage>
</organism>
<keyword evidence="4 7" id="KW-0456">Lyase</keyword>
<protein>
    <recommendedName>
        <fullName evidence="2">cysteine-S-conjugate beta-lyase</fullName>
        <ecNumber evidence="2">4.4.1.13</ecNumber>
    </recommendedName>
</protein>
<dbReference type="SUPFAM" id="SSF53383">
    <property type="entry name" value="PLP-dependent transferases"/>
    <property type="match status" value="1"/>
</dbReference>
<dbReference type="PANTHER" id="PTHR43525">
    <property type="entry name" value="PROTEIN MALY"/>
    <property type="match status" value="1"/>
</dbReference>
<gene>
    <name evidence="7" type="ORF">SAMN05216180_2258</name>
</gene>
<dbReference type="GO" id="GO:0030170">
    <property type="term" value="F:pyridoxal phosphate binding"/>
    <property type="evidence" value="ECO:0007669"/>
    <property type="project" value="InterPro"/>
</dbReference>
<dbReference type="AlphaFoldDB" id="A0A1H8CPK7"/>
<dbReference type="InterPro" id="IPR015422">
    <property type="entry name" value="PyrdxlP-dep_Trfase_small"/>
</dbReference>
<dbReference type="OrthoDB" id="9802872at2"/>
<feature type="domain" description="Aminotransferase class I/classII large" evidence="6">
    <location>
        <begin position="32"/>
        <end position="384"/>
    </location>
</feature>
<dbReference type="InterPro" id="IPR015424">
    <property type="entry name" value="PyrdxlP-dep_Trfase"/>
</dbReference>
<dbReference type="InterPro" id="IPR004839">
    <property type="entry name" value="Aminotransferase_I/II_large"/>
</dbReference>
<reference evidence="7 8" key="1">
    <citation type="submission" date="2016-10" db="EMBL/GenBank/DDBJ databases">
        <authorList>
            <person name="de Groot N.N."/>
        </authorList>
    </citation>
    <scope>NUCLEOTIDE SEQUENCE [LARGE SCALE GENOMIC DNA]</scope>
    <source>
        <strain evidence="7 8">CGMCC 1.5070</strain>
    </source>
</reference>
<dbReference type="InterPro" id="IPR027619">
    <property type="entry name" value="C-S_lyase_PatB-like"/>
</dbReference>
<dbReference type="Proteomes" id="UP000199158">
    <property type="component" value="Unassembled WGS sequence"/>
</dbReference>
<proteinExistence type="inferred from homology"/>
<evidence type="ECO:0000313" key="7">
    <source>
        <dbReference type="EMBL" id="SEM96822.1"/>
    </source>
</evidence>
<dbReference type="RefSeq" id="WP_092755117.1">
    <property type="nucleotide sequence ID" value="NZ_FOCG01000002.1"/>
</dbReference>
<comment type="cofactor">
    <cofactor evidence="1">
        <name>pyridoxal 5'-phosphate</name>
        <dbReference type="ChEBI" id="CHEBI:597326"/>
    </cofactor>
</comment>
<evidence type="ECO:0000256" key="3">
    <source>
        <dbReference type="ARBA" id="ARBA00022898"/>
    </source>
</evidence>
<evidence type="ECO:0000313" key="8">
    <source>
        <dbReference type="Proteomes" id="UP000199158"/>
    </source>
</evidence>
<evidence type="ECO:0000256" key="2">
    <source>
        <dbReference type="ARBA" id="ARBA00012224"/>
    </source>
</evidence>
<dbReference type="PANTHER" id="PTHR43525:SF1">
    <property type="entry name" value="PROTEIN MALY"/>
    <property type="match status" value="1"/>
</dbReference>
<evidence type="ECO:0000256" key="1">
    <source>
        <dbReference type="ARBA" id="ARBA00001933"/>
    </source>
</evidence>
<sequence length="394" mass="45280">MANQICFDEVINRRNTNCAKWDTMDAIYGAKDLIHLGVADLDFKTPAPITEAFQACLDHGVYGYTDLNEGFYKGIIRWFKDKNHAAVKKEEIVFCPRISISVSLAVETFTNKGDDIIIHTPSYDSLYEAIVKNDRNPIASPLVFDGEQYQINFDELEKSVTSKTKMYILCSPFNPVGRVWKKEELDKIGEFCEKHNLILFVDEIHGDIVSPKAEFTTSLLLKESVRERLIVASSLTKTFNIPGVIVSYLIVPNETLRNKMKQDIDRLGMHNPNIFAAVAVEAGYCHCDDWYEEMLSYVNENEAFTREYFEKHFPEFEIMPREGTYLLWVSYKKLGCEEEKLSNWFIKKAKVEVYMGTKFGIDGKGCFRINLGSPKSLLKEAYERMQKAYSQLTV</sequence>
<dbReference type="Pfam" id="PF00155">
    <property type="entry name" value="Aminotran_1_2"/>
    <property type="match status" value="1"/>
</dbReference>
<dbReference type="InterPro" id="IPR015421">
    <property type="entry name" value="PyrdxlP-dep_Trfase_major"/>
</dbReference>
<dbReference type="NCBIfam" id="TIGR04350">
    <property type="entry name" value="C_S_lyase_PatB"/>
    <property type="match status" value="1"/>
</dbReference>
<name>A0A1H8CPK7_9FIRM</name>
<keyword evidence="3" id="KW-0663">Pyridoxal phosphate</keyword>
<dbReference type="EC" id="4.4.1.13" evidence="2"/>
<evidence type="ECO:0000259" key="6">
    <source>
        <dbReference type="Pfam" id="PF00155"/>
    </source>
</evidence>
<dbReference type="Gene3D" id="3.90.1150.10">
    <property type="entry name" value="Aspartate Aminotransferase, domain 1"/>
    <property type="match status" value="1"/>
</dbReference>
<comment type="similarity">
    <text evidence="5">Belongs to the class-II pyridoxal-phosphate-dependent aminotransferase family. MalY/PatB cystathionine beta-lyase subfamily.</text>
</comment>
<dbReference type="STRING" id="474960.SAMN05216180_2258"/>
<dbReference type="CDD" id="cd00609">
    <property type="entry name" value="AAT_like"/>
    <property type="match status" value="1"/>
</dbReference>
<dbReference type="Gene3D" id="3.40.640.10">
    <property type="entry name" value="Type I PLP-dependent aspartate aminotransferase-like (Major domain)"/>
    <property type="match status" value="1"/>
</dbReference>
<dbReference type="EMBL" id="FOCG01000002">
    <property type="protein sequence ID" value="SEM96822.1"/>
    <property type="molecule type" value="Genomic_DNA"/>
</dbReference>